<name>A0AA36HU49_9DINO</name>
<organism evidence="1 2">
    <name type="scientific">Effrenium voratum</name>
    <dbReference type="NCBI Taxonomy" id="2562239"/>
    <lineage>
        <taxon>Eukaryota</taxon>
        <taxon>Sar</taxon>
        <taxon>Alveolata</taxon>
        <taxon>Dinophyceae</taxon>
        <taxon>Suessiales</taxon>
        <taxon>Symbiodiniaceae</taxon>
        <taxon>Effrenium</taxon>
    </lineage>
</organism>
<comment type="caution">
    <text evidence="1">The sequence shown here is derived from an EMBL/GenBank/DDBJ whole genome shotgun (WGS) entry which is preliminary data.</text>
</comment>
<dbReference type="EMBL" id="CAUJNA010000318">
    <property type="protein sequence ID" value="CAJ1375398.1"/>
    <property type="molecule type" value="Genomic_DNA"/>
</dbReference>
<dbReference type="Proteomes" id="UP001178507">
    <property type="component" value="Unassembled WGS sequence"/>
</dbReference>
<sequence length="117" mass="12717">SMQHGGDSQMELRIHQRLQQQLQQLNSSLSDPMTADMSGSGCGAGSLPSSLTCGLEGAQRAALYRDMEPTDSEGPDLSWIDQIVMEDGLEVPDEFARAIVSKTATKYRTEFLHGVVC</sequence>
<reference evidence="1" key="1">
    <citation type="submission" date="2023-08" db="EMBL/GenBank/DDBJ databases">
        <authorList>
            <person name="Chen Y."/>
            <person name="Shah S."/>
            <person name="Dougan E. K."/>
            <person name="Thang M."/>
            <person name="Chan C."/>
        </authorList>
    </citation>
    <scope>NUCLEOTIDE SEQUENCE</scope>
</reference>
<accession>A0AA36HU49</accession>
<dbReference type="AlphaFoldDB" id="A0AA36HU49"/>
<evidence type="ECO:0000313" key="1">
    <source>
        <dbReference type="EMBL" id="CAJ1375398.1"/>
    </source>
</evidence>
<protein>
    <submittedName>
        <fullName evidence="1">Uncharacterized protein</fullName>
    </submittedName>
</protein>
<gene>
    <name evidence="1" type="ORF">EVOR1521_LOCUS4683</name>
</gene>
<proteinExistence type="predicted"/>
<feature type="non-terminal residue" evidence="1">
    <location>
        <position position="1"/>
    </location>
</feature>
<evidence type="ECO:0000313" key="2">
    <source>
        <dbReference type="Proteomes" id="UP001178507"/>
    </source>
</evidence>
<keyword evidence="2" id="KW-1185">Reference proteome</keyword>